<dbReference type="EMBL" id="JAPZVQ010000002">
    <property type="protein sequence ID" value="MDA1384386.1"/>
    <property type="molecule type" value="Genomic_DNA"/>
</dbReference>
<feature type="compositionally biased region" description="Acidic residues" evidence="1">
    <location>
        <begin position="60"/>
        <end position="71"/>
    </location>
</feature>
<evidence type="ECO:0000313" key="5">
    <source>
        <dbReference type="Proteomes" id="UP001183604"/>
    </source>
</evidence>
<organism evidence="2 4">
    <name type="scientific">Glycomyces lechevalierae</name>
    <dbReference type="NCBI Taxonomy" id="256034"/>
    <lineage>
        <taxon>Bacteria</taxon>
        <taxon>Bacillati</taxon>
        <taxon>Actinomycetota</taxon>
        <taxon>Actinomycetes</taxon>
        <taxon>Glycomycetales</taxon>
        <taxon>Glycomycetaceae</taxon>
        <taxon>Glycomyces</taxon>
    </lineage>
</organism>
<protein>
    <submittedName>
        <fullName evidence="2">Uncharacterized protein</fullName>
    </submittedName>
</protein>
<proteinExistence type="predicted"/>
<keyword evidence="5" id="KW-1185">Reference proteome</keyword>
<dbReference type="AlphaFoldDB" id="A0A9X3PIJ0"/>
<sequence>MTDESMEELRDPFEFVDDDEETDEELEEEILDATDYAEADRFGMTADEERRGAPLSAELAAEEPEVWEEQYEPGPGDPIPDEPAEPEPEPESPPPDEPAPPTRL</sequence>
<evidence type="ECO:0000313" key="4">
    <source>
        <dbReference type="Proteomes" id="UP001145799"/>
    </source>
</evidence>
<dbReference type="RefSeq" id="WP_270120832.1">
    <property type="nucleotide sequence ID" value="NZ_BAAAOM010000004.1"/>
</dbReference>
<dbReference type="Proteomes" id="UP001183604">
    <property type="component" value="Unassembled WGS sequence"/>
</dbReference>
<reference evidence="2" key="1">
    <citation type="submission" date="2022-12" db="EMBL/GenBank/DDBJ databases">
        <title>Gycomyces niveus sp.nov., a novel actinomycete isolated from soil in Shouguang.</title>
        <authorList>
            <person name="Yang X."/>
        </authorList>
    </citation>
    <scope>NUCLEOTIDE SEQUENCE</scope>
    <source>
        <strain evidence="2">DSM 44724</strain>
    </source>
</reference>
<reference evidence="3 5" key="2">
    <citation type="submission" date="2023-07" db="EMBL/GenBank/DDBJ databases">
        <title>Sequencing the genomes of 1000 actinobacteria strains.</title>
        <authorList>
            <person name="Klenk H.-P."/>
        </authorList>
    </citation>
    <scope>NUCLEOTIDE SEQUENCE [LARGE SCALE GENOMIC DNA]</scope>
    <source>
        <strain evidence="3 5">DSM 44724</strain>
    </source>
</reference>
<evidence type="ECO:0000313" key="3">
    <source>
        <dbReference type="EMBL" id="MDR7339180.1"/>
    </source>
</evidence>
<gene>
    <name evidence="3" type="ORF">J2S69_002899</name>
    <name evidence="2" type="ORF">O2L01_05280</name>
</gene>
<accession>A0A9X3PIJ0</accession>
<dbReference type="Proteomes" id="UP001145799">
    <property type="component" value="Unassembled WGS sequence"/>
</dbReference>
<dbReference type="EMBL" id="JAVDYD010000001">
    <property type="protein sequence ID" value="MDR7339180.1"/>
    <property type="molecule type" value="Genomic_DNA"/>
</dbReference>
<feature type="compositionally biased region" description="Acidic residues" evidence="1">
    <location>
        <begin position="14"/>
        <end position="37"/>
    </location>
</feature>
<comment type="caution">
    <text evidence="2">The sequence shown here is derived from an EMBL/GenBank/DDBJ whole genome shotgun (WGS) entry which is preliminary data.</text>
</comment>
<evidence type="ECO:0000256" key="1">
    <source>
        <dbReference type="SAM" id="MobiDB-lite"/>
    </source>
</evidence>
<evidence type="ECO:0000313" key="2">
    <source>
        <dbReference type="EMBL" id="MDA1384386.1"/>
    </source>
</evidence>
<feature type="compositionally biased region" description="Acidic residues" evidence="1">
    <location>
        <begin position="79"/>
        <end position="90"/>
    </location>
</feature>
<name>A0A9X3PIJ0_9ACTN</name>
<feature type="compositionally biased region" description="Pro residues" evidence="1">
    <location>
        <begin position="91"/>
        <end position="104"/>
    </location>
</feature>
<feature type="region of interest" description="Disordered" evidence="1">
    <location>
        <begin position="1"/>
        <end position="104"/>
    </location>
</feature>